<dbReference type="GO" id="GO:0005524">
    <property type="term" value="F:ATP binding"/>
    <property type="evidence" value="ECO:0007669"/>
    <property type="project" value="InterPro"/>
</dbReference>
<evidence type="ECO:0000256" key="4">
    <source>
        <dbReference type="ARBA" id="ARBA00023204"/>
    </source>
</evidence>
<dbReference type="InterPro" id="IPR013507">
    <property type="entry name" value="DNA_mismatch_S5_2-like"/>
</dbReference>
<evidence type="ECO:0000256" key="3">
    <source>
        <dbReference type="ARBA" id="ARBA00022763"/>
    </source>
</evidence>
<evidence type="ECO:0000256" key="5">
    <source>
        <dbReference type="ARBA" id="ARBA00023242"/>
    </source>
</evidence>
<accession>A0A0L0SK78</accession>
<dbReference type="SUPFAM" id="SSF54211">
    <property type="entry name" value="Ribosomal protein S5 domain 2-like"/>
    <property type="match status" value="1"/>
</dbReference>
<dbReference type="GO" id="GO:0016887">
    <property type="term" value="F:ATP hydrolysis activity"/>
    <property type="evidence" value="ECO:0007669"/>
    <property type="project" value="InterPro"/>
</dbReference>
<dbReference type="CDD" id="cd16926">
    <property type="entry name" value="HATPase_MutL-MLH-PMS-like"/>
    <property type="match status" value="1"/>
</dbReference>
<dbReference type="eggNOG" id="KOG1979">
    <property type="taxonomic scope" value="Eukaryota"/>
</dbReference>
<evidence type="ECO:0000313" key="9">
    <source>
        <dbReference type="Proteomes" id="UP000054350"/>
    </source>
</evidence>
<feature type="region of interest" description="Disordered" evidence="6">
    <location>
        <begin position="414"/>
        <end position="445"/>
    </location>
</feature>
<dbReference type="InterPro" id="IPR014721">
    <property type="entry name" value="Ribsml_uS5_D2-typ_fold_subgr"/>
</dbReference>
<feature type="compositionally biased region" description="Polar residues" evidence="6">
    <location>
        <begin position="377"/>
        <end position="395"/>
    </location>
</feature>
<evidence type="ECO:0000259" key="7">
    <source>
        <dbReference type="SMART" id="SM01340"/>
    </source>
</evidence>
<reference evidence="9" key="2">
    <citation type="submission" date="2009-11" db="EMBL/GenBank/DDBJ databases">
        <title>The Genome Sequence of Allomyces macrogynus strain ATCC 38327.</title>
        <authorList>
            <consortium name="The Broad Institute Genome Sequencing Platform"/>
            <person name="Russ C."/>
            <person name="Cuomo C."/>
            <person name="Shea T."/>
            <person name="Young S.K."/>
            <person name="Zeng Q."/>
            <person name="Koehrsen M."/>
            <person name="Haas B."/>
            <person name="Borodovsky M."/>
            <person name="Guigo R."/>
            <person name="Alvarado L."/>
            <person name="Berlin A."/>
            <person name="Borenstein D."/>
            <person name="Chen Z."/>
            <person name="Engels R."/>
            <person name="Freedman E."/>
            <person name="Gellesch M."/>
            <person name="Goldberg J."/>
            <person name="Griggs A."/>
            <person name="Gujja S."/>
            <person name="Heiman D."/>
            <person name="Hepburn T."/>
            <person name="Howarth C."/>
            <person name="Jen D."/>
            <person name="Larson L."/>
            <person name="Lewis B."/>
            <person name="Mehta T."/>
            <person name="Park D."/>
            <person name="Pearson M."/>
            <person name="Roberts A."/>
            <person name="Saif S."/>
            <person name="Shenoy N."/>
            <person name="Sisk P."/>
            <person name="Stolte C."/>
            <person name="Sykes S."/>
            <person name="Walk T."/>
            <person name="White J."/>
            <person name="Yandava C."/>
            <person name="Burger G."/>
            <person name="Gray M.W."/>
            <person name="Holland P.W.H."/>
            <person name="King N."/>
            <person name="Lang F.B.F."/>
            <person name="Roger A.J."/>
            <person name="Ruiz-Trillo I."/>
            <person name="Lander E."/>
            <person name="Nusbaum C."/>
        </authorList>
    </citation>
    <scope>NUCLEOTIDE SEQUENCE [LARGE SCALE GENOMIC DNA]</scope>
    <source>
        <strain evidence="9">ATCC 38327</strain>
    </source>
</reference>
<dbReference type="OrthoDB" id="10263226at2759"/>
<feature type="compositionally biased region" description="Pro residues" evidence="6">
    <location>
        <begin position="420"/>
        <end position="439"/>
    </location>
</feature>
<evidence type="ECO:0000256" key="6">
    <source>
        <dbReference type="SAM" id="MobiDB-lite"/>
    </source>
</evidence>
<dbReference type="InterPro" id="IPR032189">
    <property type="entry name" value="Mlh1_C"/>
</dbReference>
<dbReference type="GO" id="GO:0140664">
    <property type="term" value="F:ATP-dependent DNA damage sensor activity"/>
    <property type="evidence" value="ECO:0007669"/>
    <property type="project" value="InterPro"/>
</dbReference>
<dbReference type="STRING" id="578462.A0A0L0SK78"/>
<evidence type="ECO:0000256" key="1">
    <source>
        <dbReference type="ARBA" id="ARBA00004123"/>
    </source>
</evidence>
<dbReference type="Pfam" id="PF13589">
    <property type="entry name" value="HATPase_c_3"/>
    <property type="match status" value="1"/>
</dbReference>
<dbReference type="PANTHER" id="PTHR10073:SF12">
    <property type="entry name" value="DNA MISMATCH REPAIR PROTEIN MLH1"/>
    <property type="match status" value="1"/>
</dbReference>
<feature type="domain" description="DNA mismatch repair protein S5" evidence="7">
    <location>
        <begin position="226"/>
        <end position="344"/>
    </location>
</feature>
<comment type="similarity">
    <text evidence="2">Belongs to the DNA mismatch repair MutL/HexB family.</text>
</comment>
<dbReference type="Pfam" id="PF01119">
    <property type="entry name" value="DNA_mis_repair"/>
    <property type="match status" value="1"/>
</dbReference>
<proteinExistence type="inferred from homology"/>
<dbReference type="GO" id="GO:0030983">
    <property type="term" value="F:mismatched DNA binding"/>
    <property type="evidence" value="ECO:0007669"/>
    <property type="project" value="InterPro"/>
</dbReference>
<dbReference type="OMA" id="ANYHVKK"/>
<dbReference type="EMBL" id="GG745341">
    <property type="protein sequence ID" value="KNE62896.1"/>
    <property type="molecule type" value="Genomic_DNA"/>
</dbReference>
<gene>
    <name evidence="8" type="ORF">AMAG_08074</name>
</gene>
<dbReference type="FunFam" id="3.30.565.10:FF:000109">
    <property type="entry name" value="Related to MLH1-DNA mismatch repair protein"/>
    <property type="match status" value="1"/>
</dbReference>
<feature type="region of interest" description="Disordered" evidence="6">
    <location>
        <begin position="365"/>
        <end position="395"/>
    </location>
</feature>
<dbReference type="Gene3D" id="3.30.230.10">
    <property type="match status" value="1"/>
</dbReference>
<dbReference type="Proteomes" id="UP000054350">
    <property type="component" value="Unassembled WGS sequence"/>
</dbReference>
<reference evidence="8 9" key="1">
    <citation type="submission" date="2009-11" db="EMBL/GenBank/DDBJ databases">
        <title>Annotation of Allomyces macrogynus ATCC 38327.</title>
        <authorList>
            <consortium name="The Broad Institute Genome Sequencing Platform"/>
            <person name="Russ C."/>
            <person name="Cuomo C."/>
            <person name="Burger G."/>
            <person name="Gray M.W."/>
            <person name="Holland P.W.H."/>
            <person name="King N."/>
            <person name="Lang F.B.F."/>
            <person name="Roger A.J."/>
            <person name="Ruiz-Trillo I."/>
            <person name="Young S.K."/>
            <person name="Zeng Q."/>
            <person name="Gargeya S."/>
            <person name="Fitzgerald M."/>
            <person name="Haas B."/>
            <person name="Abouelleil A."/>
            <person name="Alvarado L."/>
            <person name="Arachchi H.M."/>
            <person name="Berlin A."/>
            <person name="Chapman S.B."/>
            <person name="Gearin G."/>
            <person name="Goldberg J."/>
            <person name="Griggs A."/>
            <person name="Gujja S."/>
            <person name="Hansen M."/>
            <person name="Heiman D."/>
            <person name="Howarth C."/>
            <person name="Larimer J."/>
            <person name="Lui A."/>
            <person name="MacDonald P.J.P."/>
            <person name="McCowen C."/>
            <person name="Montmayeur A."/>
            <person name="Murphy C."/>
            <person name="Neiman D."/>
            <person name="Pearson M."/>
            <person name="Priest M."/>
            <person name="Roberts A."/>
            <person name="Saif S."/>
            <person name="Shea T."/>
            <person name="Sisk P."/>
            <person name="Stolte C."/>
            <person name="Sykes S."/>
            <person name="Wortman J."/>
            <person name="Nusbaum C."/>
            <person name="Birren B."/>
        </authorList>
    </citation>
    <scope>NUCLEOTIDE SEQUENCE [LARGE SCALE GENOMIC DNA]</scope>
    <source>
        <strain evidence="8 9">ATCC 38327</strain>
    </source>
</reference>
<dbReference type="VEuPathDB" id="FungiDB:AMAG_08074"/>
<keyword evidence="3" id="KW-0227">DNA damage</keyword>
<dbReference type="GO" id="GO:0032389">
    <property type="term" value="C:MutLalpha complex"/>
    <property type="evidence" value="ECO:0007669"/>
    <property type="project" value="TreeGrafter"/>
</dbReference>
<dbReference type="InterPro" id="IPR020568">
    <property type="entry name" value="Ribosomal_Su5_D2-typ_SF"/>
</dbReference>
<name>A0A0L0SK78_ALLM3</name>
<dbReference type="NCBIfam" id="TIGR00585">
    <property type="entry name" value="mutl"/>
    <property type="match status" value="1"/>
</dbReference>
<dbReference type="FunFam" id="3.30.230.10:FF:000014">
    <property type="entry name" value="DNA mismatch repair protein Mlh1"/>
    <property type="match status" value="1"/>
</dbReference>
<dbReference type="Gene3D" id="3.30.565.10">
    <property type="entry name" value="Histidine kinase-like ATPase, C-terminal domain"/>
    <property type="match status" value="1"/>
</dbReference>
<evidence type="ECO:0000256" key="2">
    <source>
        <dbReference type="ARBA" id="ARBA00006082"/>
    </source>
</evidence>
<sequence>MSGPAPPARIKKLDATVVNRIAAGEVIHRPAHALKELLENALDAGATSVAVTVKDGGLTLLQIQDNGSGIHADDLPVLCERFTTSKLRAYDDLTRIATYGFRGEALASISHVAHLTVVTRTADSPVAYRAQYADGNLVPAPGQTKPAPKPCAGNQGTLIQVEQLFYNVRNRLKAMKPANDEYHLVLDVVARYAVHNAQVAVSLRKAGAGSVADVATTGGGTPADKIKIVYGAAVAKELLSIDDTVAHDCQMTALVTNPNYSTKKFTFLLFINNRLVESPKLKRALDALYAPFMPKGMHPFVYLALTLPPHKVDVNVHPTKQHVQFLHEEEIIAAIRDRVLKELQSANASRHFAVQTLLPGSTQGGALGLARAPSGPATASGTTSEPSGGTRSGTAAANVAEQNEIAEDDMLVDGDEDFVQPPPPSAPPRSRPPTRPPSTAPSQLVRTDARATTLDQFFTVTPRASASATVNATQDDAAASVAPTVGTTPARGPTPVVDDTADPFLPLHGETRDLGLTSITELAAAVAANADPDVTAVFAEHKYVGPARGTLVLVQAGTALYLVDAHTAMHEWGYQRALELFANFPAARFDAPVDVRVAVRVALDMEEAGWTEGLPPKDTIAETVTALLVSRADMLLDYFSMEFTADGHLLSVPRLLARYAPPASNIPLFLLRLGTEVDWDEELPCMQGVLAEIGLLYSPIAIDTPDGTSSHTLQHVLFPALRSLRASREGAGATVVRVANLHELYKVFERC</sequence>
<dbReference type="InterPro" id="IPR014762">
    <property type="entry name" value="DNA_mismatch_repair_CS"/>
</dbReference>
<dbReference type="InterPro" id="IPR002099">
    <property type="entry name" value="MutL/Mlh/PMS"/>
</dbReference>
<dbReference type="InterPro" id="IPR036890">
    <property type="entry name" value="HATPase_C_sf"/>
</dbReference>
<dbReference type="PROSITE" id="PS00058">
    <property type="entry name" value="DNA_MISMATCH_REPAIR_1"/>
    <property type="match status" value="1"/>
</dbReference>
<keyword evidence="4" id="KW-0234">DNA repair</keyword>
<evidence type="ECO:0000313" key="8">
    <source>
        <dbReference type="EMBL" id="KNE62896.1"/>
    </source>
</evidence>
<dbReference type="GO" id="GO:0006298">
    <property type="term" value="P:mismatch repair"/>
    <property type="evidence" value="ECO:0007669"/>
    <property type="project" value="InterPro"/>
</dbReference>
<dbReference type="Pfam" id="PF16413">
    <property type="entry name" value="Mlh1_C"/>
    <property type="match status" value="1"/>
</dbReference>
<protein>
    <submittedName>
        <fullName evidence="8">DNA mismatch repair protein MutL</fullName>
    </submittedName>
</protein>
<dbReference type="InterPro" id="IPR038973">
    <property type="entry name" value="MutL/Mlh/Pms-like"/>
</dbReference>
<keyword evidence="5" id="KW-0539">Nucleus</keyword>
<dbReference type="SUPFAM" id="SSF55874">
    <property type="entry name" value="ATPase domain of HSP90 chaperone/DNA topoisomerase II/histidine kinase"/>
    <property type="match status" value="1"/>
</dbReference>
<keyword evidence="9" id="KW-1185">Reference proteome</keyword>
<comment type="subcellular location">
    <subcellularLocation>
        <location evidence="1">Nucleus</location>
    </subcellularLocation>
</comment>
<organism evidence="8 9">
    <name type="scientific">Allomyces macrogynus (strain ATCC 38327)</name>
    <name type="common">Allomyces javanicus var. macrogynus</name>
    <dbReference type="NCBI Taxonomy" id="578462"/>
    <lineage>
        <taxon>Eukaryota</taxon>
        <taxon>Fungi</taxon>
        <taxon>Fungi incertae sedis</taxon>
        <taxon>Blastocladiomycota</taxon>
        <taxon>Blastocladiomycetes</taxon>
        <taxon>Blastocladiales</taxon>
        <taxon>Blastocladiaceae</taxon>
        <taxon>Allomyces</taxon>
    </lineage>
</organism>
<dbReference type="PANTHER" id="PTHR10073">
    <property type="entry name" value="DNA MISMATCH REPAIR PROTEIN MLH, PMS, MUTL"/>
    <property type="match status" value="1"/>
</dbReference>
<dbReference type="SMART" id="SM01340">
    <property type="entry name" value="DNA_mis_repair"/>
    <property type="match status" value="1"/>
</dbReference>
<dbReference type="AlphaFoldDB" id="A0A0L0SK78"/>